<keyword evidence="2" id="KW-1185">Reference proteome</keyword>
<dbReference type="Proteomes" id="UP001164539">
    <property type="component" value="Chromosome 11"/>
</dbReference>
<protein>
    <submittedName>
        <fullName evidence="1">S-adenosylmethionine-dependent methyltransferase</fullName>
    </submittedName>
</protein>
<proteinExistence type="predicted"/>
<gene>
    <name evidence="1" type="ORF">OWV82_020578</name>
</gene>
<sequence>MATEEINILPESYPMVGGDGPYSYAKHSTFSGGIVDATKGMVFAGIAEKLDLKSLGVYSSSTFQIADLGCSIGPNAFTAVQNIIETVEQKHLEAENQNHSTLEFQVFFNDHSNNDFNTLFKTLSPDRKYFASGVPGSFHNRLFPKSSLHIVHSSTALHWLSKVPKEITDSKSPAWNKGSIHCTGFVKEVATAYSAQFSNDFESFFNARAEEIVPGGLMLILIAIRPDGIPMSKNLEGIHYDFLGSCLYDLAKMGLISEEKVDSFNLPIYYPSLEEFETLIKRDANFSIERKNVFTNPLMHKAYCAEFWAGLLRAALESVFQQHFGSPHVVDQMFKYYSRELEQNISFIMEGKTHDRIELCIILKRN</sequence>
<keyword evidence="1" id="KW-0808">Transferase</keyword>
<organism evidence="1 2">
    <name type="scientific">Melia azedarach</name>
    <name type="common">Chinaberry tree</name>
    <dbReference type="NCBI Taxonomy" id="155640"/>
    <lineage>
        <taxon>Eukaryota</taxon>
        <taxon>Viridiplantae</taxon>
        <taxon>Streptophyta</taxon>
        <taxon>Embryophyta</taxon>
        <taxon>Tracheophyta</taxon>
        <taxon>Spermatophyta</taxon>
        <taxon>Magnoliopsida</taxon>
        <taxon>eudicotyledons</taxon>
        <taxon>Gunneridae</taxon>
        <taxon>Pentapetalae</taxon>
        <taxon>rosids</taxon>
        <taxon>malvids</taxon>
        <taxon>Sapindales</taxon>
        <taxon>Meliaceae</taxon>
        <taxon>Melia</taxon>
    </lineage>
</organism>
<dbReference type="EMBL" id="CM051404">
    <property type="protein sequence ID" value="KAJ4707002.1"/>
    <property type="molecule type" value="Genomic_DNA"/>
</dbReference>
<keyword evidence="1" id="KW-0489">Methyltransferase</keyword>
<reference evidence="1 2" key="1">
    <citation type="journal article" date="2023" name="Science">
        <title>Complex scaffold remodeling in plant triterpene biosynthesis.</title>
        <authorList>
            <person name="De La Pena R."/>
            <person name="Hodgson H."/>
            <person name="Liu J.C."/>
            <person name="Stephenson M.J."/>
            <person name="Martin A.C."/>
            <person name="Owen C."/>
            <person name="Harkess A."/>
            <person name="Leebens-Mack J."/>
            <person name="Jimenez L.E."/>
            <person name="Osbourn A."/>
            <person name="Sattely E.S."/>
        </authorList>
    </citation>
    <scope>NUCLEOTIDE SEQUENCE [LARGE SCALE GENOMIC DNA]</scope>
    <source>
        <strain evidence="2">cv. JPN11</strain>
        <tissue evidence="1">Leaf</tissue>
    </source>
</reference>
<evidence type="ECO:0000313" key="2">
    <source>
        <dbReference type="Proteomes" id="UP001164539"/>
    </source>
</evidence>
<evidence type="ECO:0000313" key="1">
    <source>
        <dbReference type="EMBL" id="KAJ4707002.1"/>
    </source>
</evidence>
<name>A0ACC1X6M5_MELAZ</name>
<comment type="caution">
    <text evidence="1">The sequence shown here is derived from an EMBL/GenBank/DDBJ whole genome shotgun (WGS) entry which is preliminary data.</text>
</comment>
<accession>A0ACC1X6M5</accession>